<dbReference type="PROSITE" id="PS50221">
    <property type="entry name" value="GAIN_B"/>
    <property type="match status" value="4"/>
</dbReference>
<protein>
    <submittedName>
        <fullName evidence="10">Uncharacterized protein</fullName>
    </submittedName>
</protein>
<feature type="transmembrane region" description="Helical" evidence="7">
    <location>
        <begin position="1350"/>
        <end position="1371"/>
    </location>
</feature>
<feature type="transmembrane region" description="Helical" evidence="7">
    <location>
        <begin position="377"/>
        <end position="399"/>
    </location>
</feature>
<dbReference type="Gene3D" id="2.60.220.50">
    <property type="match status" value="4"/>
</dbReference>
<feature type="transmembrane region" description="Helical" evidence="7">
    <location>
        <begin position="473"/>
        <end position="494"/>
    </location>
</feature>
<feature type="domain" description="GAIN-B" evidence="8">
    <location>
        <begin position="1186"/>
        <end position="1335"/>
    </location>
</feature>
<dbReference type="GO" id="GO:0004930">
    <property type="term" value="F:G protein-coupled receptor activity"/>
    <property type="evidence" value="ECO:0007669"/>
    <property type="project" value="InterPro"/>
</dbReference>
<name>A0AAV2LTX0_KNICA</name>
<feature type="domain" description="G-protein coupled receptors family 2 profile 2" evidence="9">
    <location>
        <begin position="801"/>
        <end position="1058"/>
    </location>
</feature>
<reference evidence="10 11" key="1">
    <citation type="submission" date="2024-04" db="EMBL/GenBank/DDBJ databases">
        <authorList>
            <person name="Waldvogel A.-M."/>
            <person name="Schoenle A."/>
        </authorList>
    </citation>
    <scope>NUCLEOTIDE SEQUENCE [LARGE SCALE GENOMIC DNA]</scope>
</reference>
<dbReference type="GO" id="GO:0007189">
    <property type="term" value="P:adenylate cyclase-activating G protein-coupled receptor signaling pathway"/>
    <property type="evidence" value="ECO:0007669"/>
    <property type="project" value="TreeGrafter"/>
</dbReference>
<evidence type="ECO:0000259" key="9">
    <source>
        <dbReference type="PROSITE" id="PS50261"/>
    </source>
</evidence>
<feature type="domain" description="G-protein coupled receptors family 2 profile 2" evidence="9">
    <location>
        <begin position="267"/>
        <end position="524"/>
    </location>
</feature>
<dbReference type="InterPro" id="IPR000203">
    <property type="entry name" value="GPS"/>
</dbReference>
<evidence type="ECO:0000256" key="3">
    <source>
        <dbReference type="ARBA" id="ARBA00022989"/>
    </source>
</evidence>
<feature type="transmembrane region" description="Helical" evidence="7">
    <location>
        <begin position="1034"/>
        <end position="1056"/>
    </location>
</feature>
<dbReference type="PANTHER" id="PTHR12011:SF326">
    <property type="entry name" value="ADHESION G-PROTEIN COUPLED RECEPTOR G5"/>
    <property type="match status" value="1"/>
</dbReference>
<dbReference type="SMART" id="SM00303">
    <property type="entry name" value="GPS"/>
    <property type="match status" value="4"/>
</dbReference>
<feature type="transmembrane region" description="Helical" evidence="7">
    <location>
        <begin position="1457"/>
        <end position="1479"/>
    </location>
</feature>
<feature type="transmembrane region" description="Helical" evidence="7">
    <location>
        <begin position="1806"/>
        <end position="1832"/>
    </location>
</feature>
<feature type="region of interest" description="Disordered" evidence="6">
    <location>
        <begin position="1074"/>
        <end position="1106"/>
    </location>
</feature>
<feature type="domain" description="G-protein coupled receptors family 2 profile 2" evidence="9">
    <location>
        <begin position="1347"/>
        <end position="1604"/>
    </location>
</feature>
<feature type="transmembrane region" description="Helical" evidence="7">
    <location>
        <begin position="2027"/>
        <end position="2047"/>
    </location>
</feature>
<dbReference type="GO" id="GO:0005886">
    <property type="term" value="C:plasma membrane"/>
    <property type="evidence" value="ECO:0007669"/>
    <property type="project" value="TreeGrafter"/>
</dbReference>
<feature type="transmembrane region" description="Helical" evidence="7">
    <location>
        <begin position="431"/>
        <end position="453"/>
    </location>
</feature>
<feature type="domain" description="G-protein coupled receptors family 2 profile 2" evidence="9">
    <location>
        <begin position="1783"/>
        <end position="2048"/>
    </location>
</feature>
<feature type="transmembrane region" description="Helical" evidence="7">
    <location>
        <begin position="1007"/>
        <end position="1028"/>
    </location>
</feature>
<feature type="transmembrane region" description="Helical" evidence="7">
    <location>
        <begin position="1580"/>
        <end position="1604"/>
    </location>
</feature>
<feature type="transmembrane region" description="Helical" evidence="7">
    <location>
        <begin position="1419"/>
        <end position="1445"/>
    </location>
</feature>
<dbReference type="InterPro" id="IPR057244">
    <property type="entry name" value="GAIN_B"/>
</dbReference>
<feature type="transmembrane region" description="Helical" evidence="7">
    <location>
        <begin position="269"/>
        <end position="291"/>
    </location>
</feature>
<feature type="transmembrane region" description="Helical" evidence="7">
    <location>
        <begin position="1553"/>
        <end position="1574"/>
    </location>
</feature>
<feature type="transmembrane region" description="Helical" evidence="7">
    <location>
        <begin position="767"/>
        <end position="784"/>
    </location>
</feature>
<dbReference type="EMBL" id="OZ035826">
    <property type="protein sequence ID" value="CAL1603222.1"/>
    <property type="molecule type" value="Genomic_DNA"/>
</dbReference>
<feature type="transmembrane region" description="Helical" evidence="7">
    <location>
        <begin position="1383"/>
        <end position="1399"/>
    </location>
</feature>
<evidence type="ECO:0000313" key="11">
    <source>
        <dbReference type="Proteomes" id="UP001497482"/>
    </source>
</evidence>
<feature type="transmembrane region" description="Helical" evidence="7">
    <location>
        <begin position="911"/>
        <end position="933"/>
    </location>
</feature>
<evidence type="ECO:0000256" key="5">
    <source>
        <dbReference type="ARBA" id="ARBA00023157"/>
    </source>
</evidence>
<accession>A0AAV2LTX0</accession>
<evidence type="ECO:0000256" key="2">
    <source>
        <dbReference type="ARBA" id="ARBA00022692"/>
    </source>
</evidence>
<feature type="transmembrane region" description="Helical" evidence="7">
    <location>
        <begin position="1511"/>
        <end position="1533"/>
    </location>
</feature>
<dbReference type="GO" id="GO:0007166">
    <property type="term" value="P:cell surface receptor signaling pathway"/>
    <property type="evidence" value="ECO:0007669"/>
    <property type="project" value="InterPro"/>
</dbReference>
<feature type="domain" description="GAIN-B" evidence="8">
    <location>
        <begin position="1648"/>
        <end position="1796"/>
    </location>
</feature>
<feature type="transmembrane region" description="Helical" evidence="7">
    <location>
        <begin position="873"/>
        <end position="899"/>
    </location>
</feature>
<keyword evidence="2 7" id="KW-0812">Transmembrane</keyword>
<evidence type="ECO:0000259" key="8">
    <source>
        <dbReference type="PROSITE" id="PS50221"/>
    </source>
</evidence>
<feature type="transmembrane region" description="Helical" evidence="7">
    <location>
        <begin position="1852"/>
        <end position="1874"/>
    </location>
</feature>
<organism evidence="10 11">
    <name type="scientific">Knipowitschia caucasica</name>
    <name type="common">Caucasian dwarf goby</name>
    <name type="synonym">Pomatoschistus caucasicus</name>
    <dbReference type="NCBI Taxonomy" id="637954"/>
    <lineage>
        <taxon>Eukaryota</taxon>
        <taxon>Metazoa</taxon>
        <taxon>Chordata</taxon>
        <taxon>Craniata</taxon>
        <taxon>Vertebrata</taxon>
        <taxon>Euteleostomi</taxon>
        <taxon>Actinopterygii</taxon>
        <taxon>Neopterygii</taxon>
        <taxon>Teleostei</taxon>
        <taxon>Neoteleostei</taxon>
        <taxon>Acanthomorphata</taxon>
        <taxon>Gobiaria</taxon>
        <taxon>Gobiiformes</taxon>
        <taxon>Gobioidei</taxon>
        <taxon>Gobiidae</taxon>
        <taxon>Gobiinae</taxon>
        <taxon>Knipowitschia</taxon>
    </lineage>
</organism>
<dbReference type="Proteomes" id="UP001497482">
    <property type="component" value="Chromosome 4"/>
</dbReference>
<comment type="subcellular location">
    <subcellularLocation>
        <location evidence="1">Membrane</location>
        <topology evidence="1">Multi-pass membrane protein</topology>
    </subcellularLocation>
</comment>
<keyword evidence="11" id="KW-1185">Reference proteome</keyword>
<feature type="transmembrane region" description="Helical" evidence="7">
    <location>
        <begin position="965"/>
        <end position="987"/>
    </location>
</feature>
<dbReference type="Gene3D" id="1.20.1070.10">
    <property type="entry name" value="Rhodopsin 7-helix transmembrane proteins"/>
    <property type="match status" value="4"/>
</dbReference>
<evidence type="ECO:0000256" key="6">
    <source>
        <dbReference type="SAM" id="MobiDB-lite"/>
    </source>
</evidence>
<feature type="transmembrane region" description="Helical" evidence="7">
    <location>
        <begin position="837"/>
        <end position="853"/>
    </location>
</feature>
<dbReference type="InterPro" id="IPR046338">
    <property type="entry name" value="GAIN_dom_sf"/>
</dbReference>
<feature type="domain" description="GAIN-B" evidence="8">
    <location>
        <begin position="640"/>
        <end position="789"/>
    </location>
</feature>
<dbReference type="PROSITE" id="PS50261">
    <property type="entry name" value="G_PROTEIN_RECEP_F2_4"/>
    <property type="match status" value="4"/>
</dbReference>
<feature type="domain" description="GAIN-B" evidence="8">
    <location>
        <begin position="108"/>
        <end position="255"/>
    </location>
</feature>
<evidence type="ECO:0000313" key="10">
    <source>
        <dbReference type="EMBL" id="CAL1603222.1"/>
    </source>
</evidence>
<feature type="transmembrane region" description="Helical" evidence="7">
    <location>
        <begin position="1940"/>
        <end position="1962"/>
    </location>
</feature>
<dbReference type="InterPro" id="IPR000832">
    <property type="entry name" value="GPCR_2_secretin-like"/>
</dbReference>
<evidence type="ECO:0000256" key="4">
    <source>
        <dbReference type="ARBA" id="ARBA00023136"/>
    </source>
</evidence>
<gene>
    <name evidence="10" type="ORF">KC01_LOCUS30931</name>
</gene>
<proteinExistence type="predicted"/>
<feature type="transmembrane region" description="Helical" evidence="7">
    <location>
        <begin position="1999"/>
        <end position="2021"/>
    </location>
</feature>
<feature type="transmembrane region" description="Helical" evidence="7">
    <location>
        <begin position="500"/>
        <end position="522"/>
    </location>
</feature>
<dbReference type="PANTHER" id="PTHR12011">
    <property type="entry name" value="ADHESION G-PROTEIN COUPLED RECEPTOR"/>
    <property type="match status" value="1"/>
</dbReference>
<keyword evidence="5" id="KW-1015">Disulfide bond</keyword>
<dbReference type="Pfam" id="PF01825">
    <property type="entry name" value="GPS"/>
    <property type="match status" value="4"/>
</dbReference>
<feature type="transmembrane region" description="Helical" evidence="7">
    <location>
        <begin position="1313"/>
        <end position="1330"/>
    </location>
</feature>
<dbReference type="InterPro" id="IPR017981">
    <property type="entry name" value="GPCR_2-like_7TM"/>
</dbReference>
<sequence length="2073" mass="231215">MFPPRSAGLSDQLLCLSSKPGSATASSSRVSPEVHQLFKIKCIYYDLRQRMMRWLLICVLMGKVTGQCGPNGWTFSCIIEAMHNVSLRLEEGDFSLLFEFEEGFGSGYGLTIYASATKISTDPIPDFNVIVQLPRELEVNFFHRLSFIRICLPQIAADQLVNSDYLYNNTLIGLTVMDAEVSGLRETVNISMNVSTLETVTHSPRCVFVNDSTQSELSLDTYGCSTQWTPGQSYVVCSCDHLTFFGVLMITNKKTTEDISAVDKKTLTYISFIGCSFSFCALLVAIGLFITNRKVRSDVSMKIHVNLVAALLLLNMHFLPNAATGIWTFSWPSPWLCFYLAIGLHFSLLSSFSWMAVEGFHLYLLLVKVFNIHVRKYLLKVSLVGWGFPTVVVSIVVIIDRDLYGSVSLDQSNSTDMCYIRDDVVKSISTMGLFGLVFLFNLSLLTVAVRNILRLRKSKQFGPNDWNRTKKDICTLLGVTTLLGTTWGLIFFSFGQLTTIGLYAFSILNSLQGVFILVWFAMSVLKIRKASSAFARSQTKEKDKGYLCWHDEMDPVLRPDSSIQYRGNKRHYSNRYSAEVKKFMENVLKSLDKGNISSLLEFARGLGRLNSATLVSATLVSVRNFLSYSYQKPSSASNFEGLTLFSNATEISTEWIQDFNVIAQLPRELPVDIFHRLSFIVIPLPQIAADQLVNSSDYLYNNNTLIGLSVMDAEVSGLRETVNISMNVSTLETVTHSPRCVFVNDSTQSELSLDTYGCSTQWTPGQSYVVCSCDHLTFFGVLMITNKKTTEDISAVDKKTLTYISFIGCSFSFCALLVAVGLFITNRKVRSDVSMKIHVNLVAALLLLNMHFLPNAATGIWTFSWPSPWLCFYLAIGLHFSLLSSFSWMAVEGFHLYLLLVKVFNINIRNYLLKVSLVGWGVPTVVVSIVVIIDRDFYGSVSLDQSNSTEMCFIRDDVVKAVSTMGLFGLVFLFNLFLLMVVVRKILSLRKSKQFGPNGSNRTKKDICTLLGVTTLLGTTWGLIFFSFGQLTTIGLYAFSILNSLQGVFILVWFAMSVLKIRKASRGLLYPFGSSPGSSSCSSSSAPRPGPGSTSRPRLHAPASRPGPGFTASIQYSGNKRHYSNGCSAKVKESMKNVLKFLDKGNIHSLLEFARGLGRLNSATLVSVGNFRSYSYQKPLCASNFEGLTLFSNATEISTEWIQDFNVIAQLPRELPVDIFHRLSFIVIPLPQIAADQLVNSSDYLYNNNTLIGLTVMDAEVSGLRETVNISMNVSTLETVTHSPRCVFVNDSTQSELSLDTYGCSTQWTPGQSYVVCSCDHLTFFGVLMITNKKTTEDISAVDKKTLTYISFIGCSFSFCALLVAVGLFITNRKVRSDVSMKIHVNLVAALLLLNMHFLPNAATGIWTFSWPSPWLCFYLAIGLHFSLLSSFSWMAVEGFHLYLLLVKVFNINIRKYLLKVSLVGWGVPTVVVSIVVIIDRDFYGSVSLDQSNSTEMCFIRDDVVKAVSTMGLFGLVFLFNLFLLMVVVRKILSLRKSKQFGPNDWNRTKKDICTLLGVTTLLGTTWGLIFFSFGQLTTIGLYAFSILNSLQGVFILVWFAIFLTNAAGRTVFCDDVESMCLVSPVGFSKCYENEISKCSKKGRQENPRFYLQTLEPSEEANVPMGNHRVQIPSSALKMSQGDEDKYVRVVVTVLNSSYFKPESAPAKSGEKTSIILDKSVLVVKAGTRRVGNLSVPVKLLFHPQEKGLNGTCVFWEDSGDWNTDGCTTDYNGTYYICSCNHLSFFAVLVNPAIVVDEQNALTLTYVSYVGSAFSVVFTLMSLFLLMCLHWRRPEKALEMGNSLLCKAMGIFMHWSLLATFSWVALEGFHLYLLLVRVFNIYVRKYVLKISLFGWGFPTLVSVFCTIANVYGNYVITDANNQTTIGEICWISNNVPHSIIVNYVTTVAFPCVVILCNGSMLGKVICQLWGLRRAEYDMEGSQKLKILQKERIYQLWKDAVTVLGLSCVLGLPWGLACVSYISTAGIYVFTVFNALQGFLIFLWCLALRYKSKSETNSSSRDQSASQKMIDTSL</sequence>
<keyword evidence="4 7" id="KW-0472">Membrane</keyword>
<evidence type="ECO:0000256" key="1">
    <source>
        <dbReference type="ARBA" id="ARBA00004141"/>
    </source>
</evidence>
<feature type="transmembrane region" description="Helical" evidence="7">
    <location>
        <begin position="1886"/>
        <end position="1911"/>
    </location>
</feature>
<feature type="transmembrane region" description="Helical" evidence="7">
    <location>
        <begin position="804"/>
        <end position="825"/>
    </location>
</feature>
<dbReference type="PRINTS" id="PR00249">
    <property type="entry name" value="GPCRSECRETIN"/>
</dbReference>
<evidence type="ECO:0000256" key="7">
    <source>
        <dbReference type="SAM" id="Phobius"/>
    </source>
</evidence>
<dbReference type="Pfam" id="PF00002">
    <property type="entry name" value="7tm_2"/>
    <property type="match status" value="4"/>
</dbReference>
<feature type="transmembrane region" description="Helical" evidence="7">
    <location>
        <begin position="303"/>
        <end position="319"/>
    </location>
</feature>
<keyword evidence="3 7" id="KW-1133">Transmembrane helix</keyword>
<feature type="compositionally biased region" description="Low complexity" evidence="6">
    <location>
        <begin position="1074"/>
        <end position="1096"/>
    </location>
</feature>
<feature type="transmembrane region" description="Helical" evidence="7">
    <location>
        <begin position="339"/>
        <end position="365"/>
    </location>
</feature>